<dbReference type="PROSITE" id="PS50263">
    <property type="entry name" value="CN_HYDROLASE"/>
    <property type="match status" value="1"/>
</dbReference>
<feature type="binding site" evidence="7">
    <location>
        <position position="208"/>
    </location>
    <ligand>
        <name>L-glutamine</name>
        <dbReference type="ChEBI" id="CHEBI:58359"/>
    </ligand>
</feature>
<feature type="binding site" evidence="7">
    <location>
        <begin position="363"/>
        <end position="370"/>
    </location>
    <ligand>
        <name>ATP</name>
        <dbReference type="ChEBI" id="CHEBI:30616"/>
    </ligand>
</feature>
<evidence type="ECO:0000256" key="6">
    <source>
        <dbReference type="ARBA" id="ARBA00023027"/>
    </source>
</evidence>
<evidence type="ECO:0000256" key="1">
    <source>
        <dbReference type="ARBA" id="ARBA00005188"/>
    </source>
</evidence>
<dbReference type="Pfam" id="PF00795">
    <property type="entry name" value="CN_hydrolase"/>
    <property type="match status" value="1"/>
</dbReference>
<feature type="active site" description="For glutaminase activity" evidence="7">
    <location>
        <position position="115"/>
    </location>
</feature>
<feature type="binding site" evidence="7">
    <location>
        <position position="121"/>
    </location>
    <ligand>
        <name>L-glutamine</name>
        <dbReference type="ChEBI" id="CHEBI:58359"/>
    </ligand>
</feature>
<organism evidence="11 12">
    <name type="scientific">Candidatus Allofournierella pullicola</name>
    <dbReference type="NCBI Taxonomy" id="2838596"/>
    <lineage>
        <taxon>Bacteria</taxon>
        <taxon>Bacillati</taxon>
        <taxon>Bacillota</taxon>
        <taxon>Clostridia</taxon>
        <taxon>Eubacteriales</taxon>
        <taxon>Oscillospiraceae</taxon>
        <taxon>Allofournierella</taxon>
    </lineage>
</organism>
<evidence type="ECO:0000313" key="11">
    <source>
        <dbReference type="EMBL" id="HIX06711.1"/>
    </source>
</evidence>
<dbReference type="HAMAP" id="MF_02090">
    <property type="entry name" value="NadE_glutamine_dep"/>
    <property type="match status" value="1"/>
</dbReference>
<keyword evidence="5 7" id="KW-0067">ATP-binding</keyword>
<dbReference type="PANTHER" id="PTHR23090:SF9">
    <property type="entry name" value="GLUTAMINE-DEPENDENT NAD(+) SYNTHETASE"/>
    <property type="match status" value="1"/>
</dbReference>
<dbReference type="GO" id="GO:0005524">
    <property type="term" value="F:ATP binding"/>
    <property type="evidence" value="ECO:0007669"/>
    <property type="project" value="UniProtKB-UniRule"/>
</dbReference>
<gene>
    <name evidence="7" type="primary">nadE</name>
    <name evidence="11" type="ORF">H9865_11550</name>
</gene>
<evidence type="ECO:0000256" key="4">
    <source>
        <dbReference type="ARBA" id="ARBA00022741"/>
    </source>
</evidence>
<dbReference type="InterPro" id="IPR041856">
    <property type="entry name" value="NAD+_synth_C"/>
</dbReference>
<dbReference type="GO" id="GO:0005737">
    <property type="term" value="C:cytoplasm"/>
    <property type="evidence" value="ECO:0007669"/>
    <property type="project" value="InterPro"/>
</dbReference>
<dbReference type="PANTHER" id="PTHR23090">
    <property type="entry name" value="NH 3 /GLUTAMINE-DEPENDENT NAD + SYNTHETASE"/>
    <property type="match status" value="1"/>
</dbReference>
<feature type="binding site" evidence="7">
    <location>
        <begin position="483"/>
        <end position="486"/>
    </location>
    <ligand>
        <name>deamido-NAD(+)</name>
        <dbReference type="ChEBI" id="CHEBI:58437"/>
        <note>ligand shared between two neighboring subunits</note>
    </ligand>
</feature>
<dbReference type="Proteomes" id="UP000824193">
    <property type="component" value="Unassembled WGS sequence"/>
</dbReference>
<evidence type="ECO:0000256" key="9">
    <source>
        <dbReference type="RuleBase" id="RU003811"/>
    </source>
</evidence>
<keyword evidence="6 7" id="KW-0520">NAD</keyword>
<comment type="function">
    <text evidence="7">Catalyzes the ATP-dependent amidation of deamido-NAD to form NAD. Uses L-glutamine as a nitrogen source.</text>
</comment>
<dbReference type="Pfam" id="PF02540">
    <property type="entry name" value="NAD_synthase"/>
    <property type="match status" value="1"/>
</dbReference>
<dbReference type="GO" id="GO:0004359">
    <property type="term" value="F:glutaminase activity"/>
    <property type="evidence" value="ECO:0007669"/>
    <property type="project" value="InterPro"/>
</dbReference>
<dbReference type="CDD" id="cd00553">
    <property type="entry name" value="NAD_synthase"/>
    <property type="match status" value="1"/>
</dbReference>
<evidence type="ECO:0000256" key="2">
    <source>
        <dbReference type="ARBA" id="ARBA00007145"/>
    </source>
</evidence>
<feature type="active site" description="Proton acceptor; for glutaminase activity" evidence="7">
    <location>
        <position position="44"/>
    </location>
</feature>
<proteinExistence type="inferred from homology"/>
<dbReference type="NCBIfam" id="NF002730">
    <property type="entry name" value="PRK02628.1"/>
    <property type="match status" value="1"/>
</dbReference>
<comment type="catalytic activity">
    <reaction evidence="7 8">
        <text>deamido-NAD(+) + L-glutamine + ATP + H2O = L-glutamate + AMP + diphosphate + NAD(+) + H(+)</text>
        <dbReference type="Rhea" id="RHEA:24384"/>
        <dbReference type="ChEBI" id="CHEBI:15377"/>
        <dbReference type="ChEBI" id="CHEBI:15378"/>
        <dbReference type="ChEBI" id="CHEBI:29985"/>
        <dbReference type="ChEBI" id="CHEBI:30616"/>
        <dbReference type="ChEBI" id="CHEBI:33019"/>
        <dbReference type="ChEBI" id="CHEBI:57540"/>
        <dbReference type="ChEBI" id="CHEBI:58359"/>
        <dbReference type="ChEBI" id="CHEBI:58437"/>
        <dbReference type="ChEBI" id="CHEBI:456215"/>
        <dbReference type="EC" id="6.3.5.1"/>
    </reaction>
</comment>
<feature type="binding site" evidence="7">
    <location>
        <position position="202"/>
    </location>
    <ligand>
        <name>L-glutamine</name>
        <dbReference type="ChEBI" id="CHEBI:58359"/>
    </ligand>
</feature>
<dbReference type="EMBL" id="DXFW01000039">
    <property type="protein sequence ID" value="HIX06711.1"/>
    <property type="molecule type" value="Genomic_DNA"/>
</dbReference>
<dbReference type="SUPFAM" id="SSF56317">
    <property type="entry name" value="Carbon-nitrogen hydrolase"/>
    <property type="match status" value="1"/>
</dbReference>
<evidence type="ECO:0000256" key="8">
    <source>
        <dbReference type="PIRNR" id="PIRNR006630"/>
    </source>
</evidence>
<evidence type="ECO:0000256" key="7">
    <source>
        <dbReference type="HAMAP-Rule" id="MF_02090"/>
    </source>
</evidence>
<dbReference type="EC" id="6.3.5.1" evidence="7 8"/>
<dbReference type="InterPro" id="IPR003694">
    <property type="entry name" value="NAD_synthase"/>
</dbReference>
<feature type="active site" description="Nucleophile; for glutaminase activity" evidence="7">
    <location>
        <position position="175"/>
    </location>
</feature>
<dbReference type="InterPro" id="IPR036526">
    <property type="entry name" value="C-N_Hydrolase_sf"/>
</dbReference>
<accession>A0A9D1V5X6</accession>
<dbReference type="GO" id="GO:0009435">
    <property type="term" value="P:NAD+ biosynthetic process"/>
    <property type="evidence" value="ECO:0007669"/>
    <property type="project" value="UniProtKB-UniRule"/>
</dbReference>
<dbReference type="Gene3D" id="1.10.10.1140">
    <property type="entry name" value="Glutamine-dependent NAD+ synthetase, C-terminal domain"/>
    <property type="match status" value="1"/>
</dbReference>
<dbReference type="GO" id="GO:0008795">
    <property type="term" value="F:NAD+ synthase activity"/>
    <property type="evidence" value="ECO:0007669"/>
    <property type="project" value="UniProtKB-UniRule"/>
</dbReference>
<comment type="similarity">
    <text evidence="9">Belongs to the NAD synthetase family.</text>
</comment>
<protein>
    <recommendedName>
        <fullName evidence="7 8">Glutamine-dependent NAD(+) synthetase</fullName>
        <ecNumber evidence="7 8">6.3.5.1</ecNumber>
    </recommendedName>
    <alternativeName>
        <fullName evidence="7 8">NAD(+) synthase [glutamine-hydrolyzing]</fullName>
    </alternativeName>
</protein>
<dbReference type="Gene3D" id="3.60.110.10">
    <property type="entry name" value="Carbon-nitrogen hydrolase"/>
    <property type="match status" value="1"/>
</dbReference>
<dbReference type="SUPFAM" id="SSF52402">
    <property type="entry name" value="Adenine nucleotide alpha hydrolases-like"/>
    <property type="match status" value="1"/>
</dbReference>
<dbReference type="InterPro" id="IPR022310">
    <property type="entry name" value="NAD/GMP_synthase"/>
</dbReference>
<feature type="domain" description="CN hydrolase" evidence="10">
    <location>
        <begin position="6"/>
        <end position="274"/>
    </location>
</feature>
<name>A0A9D1V5X6_9FIRM</name>
<feature type="binding site" evidence="7">
    <location>
        <position position="478"/>
    </location>
    <ligand>
        <name>deamido-NAD(+)</name>
        <dbReference type="ChEBI" id="CHEBI:58437"/>
        <note>ligand shared between two neighboring subunits</note>
    </ligand>
</feature>
<reference evidence="11" key="2">
    <citation type="submission" date="2021-04" db="EMBL/GenBank/DDBJ databases">
        <authorList>
            <person name="Gilroy R."/>
        </authorList>
    </citation>
    <scope>NUCLEOTIDE SEQUENCE</scope>
    <source>
        <strain evidence="11">2239</strain>
    </source>
</reference>
<dbReference type="InterPro" id="IPR014445">
    <property type="entry name" value="Gln-dep_NAD_synthase"/>
</dbReference>
<dbReference type="PIRSF" id="PIRSF006630">
    <property type="entry name" value="NADS_GAT"/>
    <property type="match status" value="1"/>
</dbReference>
<evidence type="ECO:0000313" key="12">
    <source>
        <dbReference type="Proteomes" id="UP000824193"/>
    </source>
</evidence>
<keyword evidence="3 7" id="KW-0436">Ligase</keyword>
<feature type="binding site" evidence="7">
    <location>
        <position position="612"/>
    </location>
    <ligand>
        <name>deamido-NAD(+)</name>
        <dbReference type="ChEBI" id="CHEBI:58437"/>
        <note>ligand shared between two neighboring subunits</note>
    </ligand>
</feature>
<feature type="binding site" evidence="7">
    <location>
        <position position="473"/>
    </location>
    <ligand>
        <name>ATP</name>
        <dbReference type="ChEBI" id="CHEBI:30616"/>
    </ligand>
</feature>
<dbReference type="NCBIfam" id="TIGR00552">
    <property type="entry name" value="nadE"/>
    <property type="match status" value="1"/>
</dbReference>
<comment type="pathway">
    <text evidence="1 7 8">Cofactor biosynthesis; NAD(+) biosynthesis; NAD(+) from deamido-NAD(+) (L-Gln route): step 1/1.</text>
</comment>
<sequence length="648" mass="70423">MTSQLLTVAAAAPRVHIAAPEQNAREMLALAVENADASVILFPELAITGYTCADLFGQARLLDAACHWLNWLAREAWEKGCHGLLAVGAPVRADNQLFNCLVLLHGGVPVAIVPKSCLPNYGEFYEKRWFAPASARLSDSVLWPLENGESIPVPFGEDLLVADRSGGVVLGAEICEDLWAPVPPGGFACLAGADVILNPSASNETVTKSDYRRDLVRGQSARCDCIYVYAGAGDTESTTDLVFSGHGMICENGRLLAEQLYPAPGSVIRAVVDVERVRADRLRHGSYMESVRPAPYRTVRLTADLIDSAVQMELLARRPAERLPFVPDDPEKLDGRCAEIARIQATGLARRLAASGAKRAVIGLSGGLDSTLAFLAALQAMEQLGRPASDVLAVSMPCVGTTKRTFGNAASLAQLTGAEYREIPIKNALDGHLADIGHSADLYDTTFENAQARERTQILMDLANQEGGIVVGTGDLSELALGWCTYNGDHMSMYGVNASIPKTLVKAMVAWHARRMCDGQPHITRVLLDILDTPISPELLPVAEDGALVQKTEETLGKYDLHDFALYHMLRGGYAPQRILEMACLAYPEVSRQKVRETLRTFYRRFFTQQFKRSCLPDGPKVGSVSLSPRGDWRMPSDAEAAEFLDFE</sequence>
<evidence type="ECO:0000256" key="3">
    <source>
        <dbReference type="ARBA" id="ARBA00022598"/>
    </source>
</evidence>
<comment type="caution">
    <text evidence="11">The sequence shown here is derived from an EMBL/GenBank/DDBJ whole genome shotgun (WGS) entry which is preliminary data.</text>
</comment>
<evidence type="ECO:0000259" key="10">
    <source>
        <dbReference type="PROSITE" id="PS50263"/>
    </source>
</evidence>
<dbReference type="GO" id="GO:0003952">
    <property type="term" value="F:NAD+ synthase (glutamine-hydrolyzing) activity"/>
    <property type="evidence" value="ECO:0007669"/>
    <property type="project" value="UniProtKB-UniRule"/>
</dbReference>
<dbReference type="InterPro" id="IPR014729">
    <property type="entry name" value="Rossmann-like_a/b/a_fold"/>
</dbReference>
<keyword evidence="4 7" id="KW-0547">Nucleotide-binding</keyword>
<dbReference type="InterPro" id="IPR003010">
    <property type="entry name" value="C-N_Hydrolase"/>
</dbReference>
<dbReference type="Gene3D" id="3.40.50.620">
    <property type="entry name" value="HUPs"/>
    <property type="match status" value="1"/>
</dbReference>
<dbReference type="AlphaFoldDB" id="A0A9D1V5X6"/>
<dbReference type="CDD" id="cd07570">
    <property type="entry name" value="GAT_Gln-NAD-synth"/>
    <property type="match status" value="1"/>
</dbReference>
<comment type="similarity">
    <text evidence="2 7 8">In the C-terminal section; belongs to the NAD synthetase family.</text>
</comment>
<evidence type="ECO:0000256" key="5">
    <source>
        <dbReference type="ARBA" id="ARBA00022840"/>
    </source>
</evidence>
<reference evidence="11" key="1">
    <citation type="journal article" date="2021" name="PeerJ">
        <title>Extensive microbial diversity within the chicken gut microbiome revealed by metagenomics and culture.</title>
        <authorList>
            <person name="Gilroy R."/>
            <person name="Ravi A."/>
            <person name="Getino M."/>
            <person name="Pursley I."/>
            <person name="Horton D.L."/>
            <person name="Alikhan N.F."/>
            <person name="Baker D."/>
            <person name="Gharbi K."/>
            <person name="Hall N."/>
            <person name="Watson M."/>
            <person name="Adriaenssens E.M."/>
            <person name="Foster-Nyarko E."/>
            <person name="Jarju S."/>
            <person name="Secka A."/>
            <person name="Antonio M."/>
            <person name="Oren A."/>
            <person name="Chaudhuri R.R."/>
            <person name="La Ragione R."/>
            <person name="Hildebrand F."/>
            <person name="Pallen M.J."/>
        </authorList>
    </citation>
    <scope>NUCLEOTIDE SEQUENCE</scope>
    <source>
        <strain evidence="11">2239</strain>
    </source>
</reference>
<feature type="binding site" evidence="7">
    <location>
        <position position="449"/>
    </location>
    <ligand>
        <name>deamido-NAD(+)</name>
        <dbReference type="ChEBI" id="CHEBI:58437"/>
        <note>ligand shared between two neighboring subunits</note>
    </ligand>
</feature>